<accession>A0AAE8N4N1</accession>
<keyword evidence="1" id="KW-0472">Membrane</keyword>
<feature type="transmembrane region" description="Helical" evidence="1">
    <location>
        <begin position="35"/>
        <end position="56"/>
    </location>
</feature>
<keyword evidence="1" id="KW-1133">Transmembrane helix</keyword>
<organism evidence="2 3">
    <name type="scientific">Cephalotrichum gorgonifer</name>
    <dbReference type="NCBI Taxonomy" id="2041049"/>
    <lineage>
        <taxon>Eukaryota</taxon>
        <taxon>Fungi</taxon>
        <taxon>Dikarya</taxon>
        <taxon>Ascomycota</taxon>
        <taxon>Pezizomycotina</taxon>
        <taxon>Sordariomycetes</taxon>
        <taxon>Hypocreomycetidae</taxon>
        <taxon>Microascales</taxon>
        <taxon>Microascaceae</taxon>
        <taxon>Cephalotrichum</taxon>
    </lineage>
</organism>
<gene>
    <name evidence="2" type="ORF">DNG_08141</name>
</gene>
<name>A0AAE8N4N1_9PEZI</name>
<keyword evidence="1" id="KW-0812">Transmembrane</keyword>
<protein>
    <submittedName>
        <fullName evidence="2">Uncharacterized protein</fullName>
    </submittedName>
</protein>
<dbReference type="EMBL" id="ONZQ02000013">
    <property type="protein sequence ID" value="SPO05454.1"/>
    <property type="molecule type" value="Genomic_DNA"/>
</dbReference>
<evidence type="ECO:0000313" key="2">
    <source>
        <dbReference type="EMBL" id="SPO05454.1"/>
    </source>
</evidence>
<sequence length="74" mass="7951">MTRHIPTALYSPAARETSGPVEYDGSSILKVGPGLLVGLFAVVVLGAIAYEVRTLVVTWRKSKGREREGLSEHG</sequence>
<dbReference type="AlphaFoldDB" id="A0AAE8N4N1"/>
<keyword evidence="3" id="KW-1185">Reference proteome</keyword>
<comment type="caution">
    <text evidence="2">The sequence shown here is derived from an EMBL/GenBank/DDBJ whole genome shotgun (WGS) entry which is preliminary data.</text>
</comment>
<evidence type="ECO:0000313" key="3">
    <source>
        <dbReference type="Proteomes" id="UP001187682"/>
    </source>
</evidence>
<reference evidence="2" key="1">
    <citation type="submission" date="2018-03" db="EMBL/GenBank/DDBJ databases">
        <authorList>
            <person name="Guldener U."/>
        </authorList>
    </citation>
    <scope>NUCLEOTIDE SEQUENCE</scope>
</reference>
<proteinExistence type="predicted"/>
<evidence type="ECO:0000256" key="1">
    <source>
        <dbReference type="SAM" id="Phobius"/>
    </source>
</evidence>
<dbReference type="Proteomes" id="UP001187682">
    <property type="component" value="Unassembled WGS sequence"/>
</dbReference>